<protein>
    <submittedName>
        <fullName evidence="2">DNA-binding CsgD family transcriptional regulator</fullName>
    </submittedName>
</protein>
<dbReference type="GO" id="GO:0003677">
    <property type="term" value="F:DNA binding"/>
    <property type="evidence" value="ECO:0007669"/>
    <property type="project" value="UniProtKB-KW"/>
</dbReference>
<evidence type="ECO:0000313" key="3">
    <source>
        <dbReference type="Proteomes" id="UP000568022"/>
    </source>
</evidence>
<evidence type="ECO:0000259" key="1">
    <source>
        <dbReference type="SMART" id="SM00421"/>
    </source>
</evidence>
<comment type="caution">
    <text evidence="2">The sequence shown here is derived from an EMBL/GenBank/DDBJ whole genome shotgun (WGS) entry which is preliminary data.</text>
</comment>
<dbReference type="EMBL" id="JACHJE010000015">
    <property type="protein sequence ID" value="MBB5128888.1"/>
    <property type="molecule type" value="Genomic_DNA"/>
</dbReference>
<dbReference type="AlphaFoldDB" id="A0A7W8BUA4"/>
<dbReference type="InterPro" id="IPR036388">
    <property type="entry name" value="WH-like_DNA-bd_sf"/>
</dbReference>
<organism evidence="2 3">
    <name type="scientific">Streptomyces griseoloalbus</name>
    <dbReference type="NCBI Taxonomy" id="67303"/>
    <lineage>
        <taxon>Bacteria</taxon>
        <taxon>Bacillati</taxon>
        <taxon>Actinomycetota</taxon>
        <taxon>Actinomycetes</taxon>
        <taxon>Kitasatosporales</taxon>
        <taxon>Streptomycetaceae</taxon>
        <taxon>Streptomyces</taxon>
    </lineage>
</organism>
<accession>A0A7W8BUA4</accession>
<dbReference type="SUPFAM" id="SSF46894">
    <property type="entry name" value="C-terminal effector domain of the bipartite response regulators"/>
    <property type="match status" value="1"/>
</dbReference>
<feature type="domain" description="HTH luxR-type" evidence="1">
    <location>
        <begin position="197"/>
        <end position="251"/>
    </location>
</feature>
<proteinExistence type="predicted"/>
<evidence type="ECO:0000313" key="2">
    <source>
        <dbReference type="EMBL" id="MBB5128888.1"/>
    </source>
</evidence>
<dbReference type="Proteomes" id="UP000568022">
    <property type="component" value="Unassembled WGS sequence"/>
</dbReference>
<dbReference type="InterPro" id="IPR016032">
    <property type="entry name" value="Sig_transdc_resp-reg_C-effctor"/>
</dbReference>
<dbReference type="GO" id="GO:0006355">
    <property type="term" value="P:regulation of DNA-templated transcription"/>
    <property type="evidence" value="ECO:0007669"/>
    <property type="project" value="InterPro"/>
</dbReference>
<gene>
    <name evidence="2" type="ORF">FHS32_005665</name>
</gene>
<reference evidence="2 3" key="1">
    <citation type="submission" date="2020-08" db="EMBL/GenBank/DDBJ databases">
        <title>Genomic Encyclopedia of Type Strains, Phase III (KMG-III): the genomes of soil and plant-associated and newly described type strains.</title>
        <authorList>
            <person name="Whitman W."/>
        </authorList>
    </citation>
    <scope>NUCLEOTIDE SEQUENCE [LARGE SCALE GENOMIC DNA]</scope>
    <source>
        <strain evidence="2 3">CECT 3226</strain>
    </source>
</reference>
<keyword evidence="2" id="KW-0238">DNA-binding</keyword>
<name>A0A7W8BUA4_9ACTN</name>
<dbReference type="Gene3D" id="1.10.10.10">
    <property type="entry name" value="Winged helix-like DNA-binding domain superfamily/Winged helix DNA-binding domain"/>
    <property type="match status" value="1"/>
</dbReference>
<dbReference type="SMART" id="SM00421">
    <property type="entry name" value="HTH_LUXR"/>
    <property type="match status" value="1"/>
</dbReference>
<sequence>MAGTLFDLPTVGELEESVPQGQGHAARLEQTLLQARALIESTVSLHRRRPATVSGVTHMDAEVTTETLERLLLRARRSVNVALTGSATFVEAVLRCLVGVPSGVTVRVLCSPAALEIAPTRLRALPAVRVLPHDLCGMVVVDGASAFLRLGTPSAADDRAAVVTDRAAVSTLQLLYAGVWSRGHRLVDHPELSPRLRSELTRRILEQLRSGRTDATAAGLLQVSLRTYRRHVAEIMRELNASSRFQAGVRAVELGLLPKAG</sequence>
<dbReference type="InterPro" id="IPR000792">
    <property type="entry name" value="Tscrpt_reg_LuxR_C"/>
</dbReference>
<keyword evidence="3" id="KW-1185">Reference proteome</keyword>